<accession>A0A060QIU2</accession>
<dbReference type="Pfam" id="PF01979">
    <property type="entry name" value="Amidohydro_1"/>
    <property type="match status" value="1"/>
</dbReference>
<reference evidence="2 3" key="2">
    <citation type="journal article" date="2014" name="PLoS ONE">
        <title>Evolution of mitochondria reconstructed from the energy metabolism of living bacteria.</title>
        <authorList>
            <person name="Degli Esposti M."/>
            <person name="Chouaia B."/>
            <person name="Comandatore F."/>
            <person name="Crotti E."/>
            <person name="Sassera D."/>
            <person name="Lievens P.M."/>
            <person name="Daffonchio D."/>
            <person name="Bandi C."/>
        </authorList>
    </citation>
    <scope>NUCLEOTIDE SEQUENCE [LARGE SCALE GENOMIC DNA]</scope>
    <source>
        <strain evidence="2 3">SF2.1</strain>
    </source>
</reference>
<dbReference type="PANTHER" id="PTHR43135">
    <property type="entry name" value="ALPHA-D-RIBOSE 1-METHYLPHOSPHONATE 5-TRIPHOSPHATE DIPHOSPHATASE"/>
    <property type="match status" value="1"/>
</dbReference>
<evidence type="ECO:0000259" key="1">
    <source>
        <dbReference type="Pfam" id="PF01979"/>
    </source>
</evidence>
<evidence type="ECO:0000313" key="2">
    <source>
        <dbReference type="EMBL" id="CDG41094.1"/>
    </source>
</evidence>
<dbReference type="InterPro" id="IPR006680">
    <property type="entry name" value="Amidohydro-rel"/>
</dbReference>
<dbReference type="InterPro" id="IPR011059">
    <property type="entry name" value="Metal-dep_hydrolase_composite"/>
</dbReference>
<evidence type="ECO:0000313" key="3">
    <source>
        <dbReference type="Proteomes" id="UP000027583"/>
    </source>
</evidence>
<dbReference type="Proteomes" id="UP000027583">
    <property type="component" value="Unassembled WGS sequence"/>
</dbReference>
<dbReference type="SUPFAM" id="SSF51338">
    <property type="entry name" value="Composite domain of metallo-dependent hydrolases"/>
    <property type="match status" value="1"/>
</dbReference>
<feature type="domain" description="Amidohydrolase-related" evidence="1">
    <location>
        <begin position="127"/>
        <end position="498"/>
    </location>
</feature>
<gene>
    <name evidence="2" type="ORF">ASAP_3049</name>
</gene>
<name>A0A060QIU2_9PROT</name>
<dbReference type="Gene3D" id="3.20.20.140">
    <property type="entry name" value="Metal-dependent hydrolases"/>
    <property type="match status" value="1"/>
</dbReference>
<dbReference type="InterPro" id="IPR032466">
    <property type="entry name" value="Metal_Hydrolase"/>
</dbReference>
<dbReference type="eggNOG" id="COG1228">
    <property type="taxonomic scope" value="Bacteria"/>
</dbReference>
<reference evidence="2 3" key="1">
    <citation type="journal article" date="2014" name="Genome Biol. Evol.">
        <title>Acetic acid bacteria genomes reveal functional traits for adaptation to life in insect guts.</title>
        <authorList>
            <person name="Chouaia B."/>
            <person name="Gaiarsa S."/>
            <person name="Crotti E."/>
            <person name="Comandatore F."/>
            <person name="Degli Esposti M."/>
            <person name="Ricci I."/>
            <person name="Alma A."/>
            <person name="Favia G."/>
            <person name="Bandi C."/>
            <person name="Daffonchio D."/>
        </authorList>
    </citation>
    <scope>NUCLEOTIDE SEQUENCE [LARGE SCALE GENOMIC DNA]</scope>
    <source>
        <strain evidence="2 3">SF2.1</strain>
    </source>
</reference>
<dbReference type="AlphaFoldDB" id="A0A060QIU2"/>
<dbReference type="SUPFAM" id="SSF51556">
    <property type="entry name" value="Metallo-dependent hydrolases"/>
    <property type="match status" value="1"/>
</dbReference>
<dbReference type="PANTHER" id="PTHR43135:SF3">
    <property type="entry name" value="ALPHA-D-RIBOSE 1-METHYLPHOSPHONATE 5-TRIPHOSPHATE DIPHOSPHATASE"/>
    <property type="match status" value="1"/>
</dbReference>
<comment type="caution">
    <text evidence="2">The sequence shown here is derived from an EMBL/GenBank/DDBJ whole genome shotgun (WGS) entry which is preliminary data.</text>
</comment>
<dbReference type="InterPro" id="IPR051781">
    <property type="entry name" value="Metallo-dep_Hydrolase"/>
</dbReference>
<sequence>MDPVPFCRVREVASNGLYATRIVAAWRVYEGDKGAFMRYSGQAPLSPVKRSRLAVPAVSLIAALGVSFASGQPARAEPVALIHARVVDGTGAPARTDLAMVVDHGQIIGLATTPPAGVRIIDLQGKTIMPALISDHSHVGLVDGMSAASANYTRANILAALNQYVRYGVLTITALGLNKSPLFDQLRHEQHEGANEGADLFGVDQGIGAPAGMPPEAMIDGMGRDQIFRPSTPQQARQAVDRMADEGTDFVKIWLDDLRLTNPGKPPLPLLGAPVWDAAIKEAHRRHLRVAVHIHDLDLARTALQHGADILAHGVRDKPVDQSFIDQIRSTGAWYIPTLSLDESTYYFAEHPETLGQPVAHDAMSPALRDSVADEQWRKDSLAKPSVSAARAALAMNERNVLALYRAGAKIGFGTDSGATPLRLPGYAEHRELVLLTESGLTPLQAINLATQKAAALLGLQDRGVLAVGKRADFLVIDGEPDRTISDIDLISQVWQRGKPVSDGLVIKGKTP</sequence>
<dbReference type="Gene3D" id="2.30.40.10">
    <property type="entry name" value="Urease, subunit C, domain 1"/>
    <property type="match status" value="1"/>
</dbReference>
<dbReference type="EMBL" id="CBLX010000027">
    <property type="protein sequence ID" value="CDG41094.1"/>
    <property type="molecule type" value="Genomic_DNA"/>
</dbReference>
<proteinExistence type="predicted"/>
<organism evidence="2 3">
    <name type="scientific">Asaia bogorensis</name>
    <dbReference type="NCBI Taxonomy" id="91915"/>
    <lineage>
        <taxon>Bacteria</taxon>
        <taxon>Pseudomonadati</taxon>
        <taxon>Pseudomonadota</taxon>
        <taxon>Alphaproteobacteria</taxon>
        <taxon>Acetobacterales</taxon>
        <taxon>Acetobacteraceae</taxon>
        <taxon>Asaia</taxon>
    </lineage>
</organism>
<protein>
    <submittedName>
        <fullName evidence="2">Organophopsphate acid anhydrase</fullName>
    </submittedName>
</protein>
<dbReference type="GO" id="GO:0016810">
    <property type="term" value="F:hydrolase activity, acting on carbon-nitrogen (but not peptide) bonds"/>
    <property type="evidence" value="ECO:0007669"/>
    <property type="project" value="InterPro"/>
</dbReference>